<gene>
    <name evidence="1" type="ORF">SCARUB_05004</name>
</gene>
<organism evidence="1 2">
    <name type="scientific">Candidatus Scalindua rubra</name>
    <dbReference type="NCBI Taxonomy" id="1872076"/>
    <lineage>
        <taxon>Bacteria</taxon>
        <taxon>Pseudomonadati</taxon>
        <taxon>Planctomycetota</taxon>
        <taxon>Candidatus Brocadiia</taxon>
        <taxon>Candidatus Brocadiales</taxon>
        <taxon>Candidatus Scalinduaceae</taxon>
        <taxon>Candidatus Scalindua</taxon>
    </lineage>
</organism>
<comment type="caution">
    <text evidence="1">The sequence shown here is derived from an EMBL/GenBank/DDBJ whole genome shotgun (WGS) entry which is preliminary data.</text>
</comment>
<dbReference type="AlphaFoldDB" id="A0A1E3X2M7"/>
<dbReference type="Proteomes" id="UP000094056">
    <property type="component" value="Unassembled WGS sequence"/>
</dbReference>
<proteinExistence type="predicted"/>
<accession>A0A1E3X2M7</accession>
<name>A0A1E3X2M7_9BACT</name>
<protein>
    <submittedName>
        <fullName evidence="1">Uncharacterized protein</fullName>
    </submittedName>
</protein>
<dbReference type="EMBL" id="MAYW01000341">
    <property type="protein sequence ID" value="ODS29896.1"/>
    <property type="molecule type" value="Genomic_DNA"/>
</dbReference>
<sequence length="172" mass="20351">MRELEVRSNDYNLQEGWQIAAISYAEFGQWNVVKYIDVYFEGLPETLNLRIYETVNSQTGKEFAIGNLFRFANAGIVEVQTNGDSKHVRINDDPTVLSSKKLNIFLYREGSRYFRILSRVAPAEWFENELEIMSPDSIEYWKDRADWYYKQYVELSLESQLKLRARRSDDYS</sequence>
<reference evidence="1 2" key="1">
    <citation type="submission" date="2016-07" db="EMBL/GenBank/DDBJ databases">
        <title>Draft genome of Scalindua rubra, obtained from a brine-seawater interface in the Red Sea, sheds light on salt adaptation in anammox bacteria.</title>
        <authorList>
            <person name="Speth D.R."/>
            <person name="Lagkouvardos I."/>
            <person name="Wang Y."/>
            <person name="Qian P.-Y."/>
            <person name="Dutilh B.E."/>
            <person name="Jetten M.S."/>
        </authorList>
    </citation>
    <scope>NUCLEOTIDE SEQUENCE [LARGE SCALE GENOMIC DNA]</scope>
    <source>
        <strain evidence="1">BSI-1</strain>
    </source>
</reference>
<evidence type="ECO:0000313" key="1">
    <source>
        <dbReference type="EMBL" id="ODS29896.1"/>
    </source>
</evidence>
<evidence type="ECO:0000313" key="2">
    <source>
        <dbReference type="Proteomes" id="UP000094056"/>
    </source>
</evidence>